<reference evidence="2" key="1">
    <citation type="submission" date="2024-06" db="EMBL/GenBank/DDBJ databases">
        <authorList>
            <person name="Li T."/>
            <person name="Gao R."/>
        </authorList>
    </citation>
    <scope>NUCLEOTIDE SEQUENCE</scope>
    <source>
        <strain evidence="2">ZPR3</strain>
        <plasmid evidence="2">unnamed1</plasmid>
    </source>
</reference>
<geneLocation type="plasmid" evidence="2">
    <name>unnamed1</name>
</geneLocation>
<accession>A0AAU7S2N7</accession>
<dbReference type="RefSeq" id="WP_349961356.1">
    <property type="nucleotide sequence ID" value="NZ_CP157961.1"/>
</dbReference>
<dbReference type="AlphaFoldDB" id="A0AAU7S2N7"/>
<name>A0AAU7S2N7_9HYPH</name>
<sequence length="131" mass="14703">MFEHQSFDFAQADIEADIEPDRTRNNLDWGKANQVRPQKQPSPPLPGKLLVAMWKYVTAAVEIEVSVTRTVERDLTPTSHPSMSDQPRRIEKANPDPSWLSRRIKDGPRRLGLCSGCRGDQVASLTRPAAP</sequence>
<keyword evidence="2" id="KW-0614">Plasmid</keyword>
<gene>
    <name evidence="2" type="ORF">ABM479_24190</name>
</gene>
<proteinExistence type="predicted"/>
<organism evidence="2">
    <name type="scientific">Rhizobium sp. ZPR3</name>
    <dbReference type="NCBI Taxonomy" id="3158967"/>
    <lineage>
        <taxon>Bacteria</taxon>
        <taxon>Pseudomonadati</taxon>
        <taxon>Pseudomonadota</taxon>
        <taxon>Alphaproteobacteria</taxon>
        <taxon>Hyphomicrobiales</taxon>
        <taxon>Rhizobiaceae</taxon>
        <taxon>Rhizobium/Agrobacterium group</taxon>
        <taxon>Rhizobium</taxon>
    </lineage>
</organism>
<feature type="region of interest" description="Disordered" evidence="1">
    <location>
        <begin position="72"/>
        <end position="104"/>
    </location>
</feature>
<evidence type="ECO:0000313" key="2">
    <source>
        <dbReference type="EMBL" id="XBT96610.1"/>
    </source>
</evidence>
<evidence type="ECO:0000256" key="1">
    <source>
        <dbReference type="SAM" id="MobiDB-lite"/>
    </source>
</evidence>
<dbReference type="EMBL" id="CP157961">
    <property type="protein sequence ID" value="XBT96610.1"/>
    <property type="molecule type" value="Genomic_DNA"/>
</dbReference>
<feature type="region of interest" description="Disordered" evidence="1">
    <location>
        <begin position="1"/>
        <end position="46"/>
    </location>
</feature>
<protein>
    <submittedName>
        <fullName evidence="2">Uncharacterized protein</fullName>
    </submittedName>
</protein>
<feature type="compositionally biased region" description="Polar residues" evidence="1">
    <location>
        <begin position="76"/>
        <end position="85"/>
    </location>
</feature>